<organism evidence="11">
    <name type="scientific">Chloroparvula sp. RCC696</name>
    <dbReference type="NCBI Taxonomy" id="2565275"/>
    <lineage>
        <taxon>Eukaryota</taxon>
        <taxon>Viridiplantae</taxon>
        <taxon>Chlorophyta</taxon>
        <taxon>Chloropicophyceae</taxon>
        <taxon>Chloropicales</taxon>
        <taxon>Chloropicaceae</taxon>
        <taxon>Chloroparvula</taxon>
    </lineage>
</organism>
<evidence type="ECO:0000256" key="2">
    <source>
        <dbReference type="ARBA" id="ARBA00007207"/>
    </source>
</evidence>
<dbReference type="Gene3D" id="2.40.40.20">
    <property type="match status" value="1"/>
</dbReference>
<evidence type="ECO:0000256" key="8">
    <source>
        <dbReference type="ARBA" id="ARBA00048552"/>
    </source>
</evidence>
<dbReference type="AlphaFoldDB" id="A0A4D6C1T2"/>
<evidence type="ECO:0000313" key="11">
    <source>
        <dbReference type="EMBL" id="QBX97796.1"/>
    </source>
</evidence>
<keyword evidence="5 9" id="KW-0808">Transferase</keyword>
<dbReference type="GO" id="GO:0003899">
    <property type="term" value="F:DNA-directed RNA polymerase activity"/>
    <property type="evidence" value="ECO:0007669"/>
    <property type="project" value="UniProtKB-EC"/>
</dbReference>
<protein>
    <recommendedName>
        <fullName evidence="9">DNA-directed RNA polymerase subunit</fullName>
        <ecNumber evidence="9">2.7.7.6</ecNumber>
    </recommendedName>
</protein>
<keyword evidence="4 11" id="KW-0934">Plastid</keyword>
<comment type="catalytic activity">
    <reaction evidence="8 9">
        <text>RNA(n) + a ribonucleoside 5'-triphosphate = RNA(n+1) + diphosphate</text>
        <dbReference type="Rhea" id="RHEA:21248"/>
        <dbReference type="Rhea" id="RHEA-COMP:14527"/>
        <dbReference type="Rhea" id="RHEA-COMP:17342"/>
        <dbReference type="ChEBI" id="CHEBI:33019"/>
        <dbReference type="ChEBI" id="CHEBI:61557"/>
        <dbReference type="ChEBI" id="CHEBI:140395"/>
        <dbReference type="EC" id="2.7.7.6"/>
    </reaction>
</comment>
<evidence type="ECO:0000256" key="6">
    <source>
        <dbReference type="ARBA" id="ARBA00022695"/>
    </source>
</evidence>
<name>A0A4D6C1T2_9CHLO</name>
<dbReference type="GO" id="GO:0000428">
    <property type="term" value="C:DNA-directed RNA polymerase complex"/>
    <property type="evidence" value="ECO:0007669"/>
    <property type="project" value="UniProtKB-KW"/>
</dbReference>
<keyword evidence="6 9" id="KW-0548">Nucleotidyltransferase</keyword>
<dbReference type="Pfam" id="PF04997">
    <property type="entry name" value="RNA_pol_Rpb1_1"/>
    <property type="match status" value="1"/>
</dbReference>
<sequence>MDKGVKKSFNLQTNQHFCKVNIQFPSEEDIISWTNRLLPETPSSNEKSVPVGQITFPGTINYKTKVPIPGGLLCEKTFGPQSADSCTCGEVIRVMRRNAEGKKPEHGRWTCPICGGQWGDPRLRRYQMGYIKLRRTVVHPWVLYSTPNYLALLMKVRRTDIQQLAWCNTVISRPFPAYNQSKSYLYSNSGRWSQNMASWDNFKITEFDTEKKLVPIGVSGNSDLFKSLNGVKMPPVLETNKSYDQISKNFYSNHSPSPTNLPTYSESRQDMLFVPCTGGTAVRSLLESLNLFQEEQSSVNVVTYIYNLLNWSYGITGFSDAQMRLSDAKLIDEQITNIENLLSSWQYHSRRLRLIRHLIQNKASLSGLTISLLPVLPPVFRPFLELPNGGMATSDINTLYRHVLVRNLKLSTMGYNGAPDLDAFLLQESIDRLFDNTKAPRPMYPRNDLSPWAKCIKIPKPPLKSLSDGLKGKQGRFRQHLLGKRVDYSGRSVITSGPELQLTQCGVPLEMAVELFQSWLLAYLCGGAPGRQTRLVGSLRQAKHILQHYPNSIWHLVEFFLSEQVVLLNRAPTLHRFGIQAFEPVLVPGRAILLHPLVCPAFNADFDGDQMALHVPVSLETHTEARILLLAAQNFLTPSTGEPILSLSQDMILGCYYLTSDPQNFTSYYGRRCAPVFRSEILFGSLEEVSLMYYRGVISLHSWVWIRWKQPFTSWLTKEEPIEVRIGARGSRIEIYSQCQCHYNRWGVLVDQYLQTTVGRVLLNQVIMPVDLLNRLD</sequence>
<comment type="similarity">
    <text evidence="2">Belongs to the RNA polymerase beta' chain family. RpoC1 subfamily.</text>
</comment>
<comment type="function">
    <text evidence="1 9">DNA-dependent RNA polymerase catalyzes the transcription of DNA into RNA using the four ribonucleoside triphosphates as substrates.</text>
</comment>
<proteinExistence type="inferred from homology"/>
<dbReference type="GO" id="GO:0006351">
    <property type="term" value="P:DNA-templated transcription"/>
    <property type="evidence" value="ECO:0007669"/>
    <property type="project" value="InterPro"/>
</dbReference>
<evidence type="ECO:0000256" key="9">
    <source>
        <dbReference type="RuleBase" id="RU004279"/>
    </source>
</evidence>
<evidence type="ECO:0000256" key="1">
    <source>
        <dbReference type="ARBA" id="ARBA00004026"/>
    </source>
</evidence>
<evidence type="ECO:0000256" key="3">
    <source>
        <dbReference type="ARBA" id="ARBA00022478"/>
    </source>
</evidence>
<keyword evidence="11" id="KW-0150">Chloroplast</keyword>
<dbReference type="PANTHER" id="PTHR19376:SF54">
    <property type="entry name" value="DNA-DIRECTED RNA POLYMERASE SUBUNIT BETA"/>
    <property type="match status" value="1"/>
</dbReference>
<evidence type="ECO:0000256" key="7">
    <source>
        <dbReference type="ARBA" id="ARBA00023163"/>
    </source>
</evidence>
<dbReference type="EMBL" id="MK085988">
    <property type="protein sequence ID" value="QBX97796.1"/>
    <property type="molecule type" value="Genomic_DNA"/>
</dbReference>
<dbReference type="Gene3D" id="1.10.274.100">
    <property type="entry name" value="RNA polymerase Rpb1, domain 3"/>
    <property type="match status" value="1"/>
</dbReference>
<keyword evidence="7 9" id="KW-0804">Transcription</keyword>
<evidence type="ECO:0000259" key="10">
    <source>
        <dbReference type="SMART" id="SM00663"/>
    </source>
</evidence>
<dbReference type="InterPro" id="IPR044893">
    <property type="entry name" value="RNA_pol_Rpb1_clamp_domain"/>
</dbReference>
<dbReference type="InterPro" id="IPR042102">
    <property type="entry name" value="RNA_pol_Rpb1_3_sf"/>
</dbReference>
<evidence type="ECO:0000256" key="4">
    <source>
        <dbReference type="ARBA" id="ARBA00022640"/>
    </source>
</evidence>
<gene>
    <name evidence="11" type="primary">rpoC1</name>
</gene>
<dbReference type="InterPro" id="IPR007080">
    <property type="entry name" value="RNA_pol_Rpb1_1"/>
</dbReference>
<evidence type="ECO:0000256" key="5">
    <source>
        <dbReference type="ARBA" id="ARBA00022679"/>
    </source>
</evidence>
<accession>A0A4D6C1T2</accession>
<geneLocation type="chloroplast" evidence="11"/>
<dbReference type="Pfam" id="PF04983">
    <property type="entry name" value="RNA_pol_Rpb1_3"/>
    <property type="match status" value="1"/>
</dbReference>
<dbReference type="SMART" id="SM00663">
    <property type="entry name" value="RPOLA_N"/>
    <property type="match status" value="1"/>
</dbReference>
<reference evidence="11" key="1">
    <citation type="journal article" date="2019" name="Genome Biol. Evol.">
        <title>Tracing the Evolution of the Plastome and Mitogenome in the Chloropicophyceae Uncovered Convergent tRNA Gene Losses and a Variant Plastid Genetic Code.</title>
        <authorList>
            <person name="Turmel M."/>
            <person name="Dos Santos A.L."/>
            <person name="Otis C."/>
            <person name="Sergerie R."/>
            <person name="Lemieux C."/>
        </authorList>
    </citation>
    <scope>NUCLEOTIDE SEQUENCE</scope>
</reference>
<dbReference type="PANTHER" id="PTHR19376">
    <property type="entry name" value="DNA-DIRECTED RNA POLYMERASE"/>
    <property type="match status" value="1"/>
</dbReference>
<feature type="domain" description="RNA polymerase N-terminal" evidence="10">
    <location>
        <begin position="366"/>
        <end position="659"/>
    </location>
</feature>
<dbReference type="InterPro" id="IPR000722">
    <property type="entry name" value="RNA_pol_asu"/>
</dbReference>
<dbReference type="InterPro" id="IPR045867">
    <property type="entry name" value="DNA-dir_RpoC_beta_prime"/>
</dbReference>
<dbReference type="EC" id="2.7.7.6" evidence="9"/>
<dbReference type="Gene3D" id="4.10.860.120">
    <property type="entry name" value="RNA polymerase II, clamp domain"/>
    <property type="match status" value="1"/>
</dbReference>
<dbReference type="GO" id="GO:0003677">
    <property type="term" value="F:DNA binding"/>
    <property type="evidence" value="ECO:0007669"/>
    <property type="project" value="InterPro"/>
</dbReference>
<dbReference type="InterPro" id="IPR007066">
    <property type="entry name" value="RNA_pol_Rpb1_3"/>
</dbReference>
<dbReference type="Pfam" id="PF00623">
    <property type="entry name" value="RNA_pol_Rpb1_2"/>
    <property type="match status" value="2"/>
</dbReference>
<dbReference type="InterPro" id="IPR006592">
    <property type="entry name" value="RNA_pol_N"/>
</dbReference>
<dbReference type="SUPFAM" id="SSF64484">
    <property type="entry name" value="beta and beta-prime subunits of DNA dependent RNA-polymerase"/>
    <property type="match status" value="1"/>
</dbReference>
<keyword evidence="3 9" id="KW-0240">DNA-directed RNA polymerase</keyword>